<organism evidence="2 3">
    <name type="scientific">Muribacter muris</name>
    <dbReference type="NCBI Taxonomy" id="67855"/>
    <lineage>
        <taxon>Bacteria</taxon>
        <taxon>Pseudomonadati</taxon>
        <taxon>Pseudomonadota</taxon>
        <taxon>Gammaproteobacteria</taxon>
        <taxon>Pasteurellales</taxon>
        <taxon>Pasteurellaceae</taxon>
        <taxon>Muribacter</taxon>
    </lineage>
</organism>
<feature type="compositionally biased region" description="Low complexity" evidence="1">
    <location>
        <begin position="260"/>
        <end position="270"/>
    </location>
</feature>
<evidence type="ECO:0000256" key="1">
    <source>
        <dbReference type="SAM" id="MobiDB-lite"/>
    </source>
</evidence>
<dbReference type="EMBL" id="SPPA01000023">
    <property type="protein sequence ID" value="TFV08593.1"/>
    <property type="molecule type" value="Genomic_DNA"/>
</dbReference>
<accession>A0A4Y9JS01</accession>
<name>A0A4Y9JS01_9PAST</name>
<feature type="compositionally biased region" description="Basic and acidic residues" evidence="1">
    <location>
        <begin position="66"/>
        <end position="112"/>
    </location>
</feature>
<protein>
    <recommendedName>
        <fullName evidence="4">Scaffolding protein</fullName>
    </recommendedName>
</protein>
<dbReference type="AlphaFoldDB" id="A0A4Y9JS01"/>
<feature type="compositionally biased region" description="Polar residues" evidence="1">
    <location>
        <begin position="1"/>
        <end position="10"/>
    </location>
</feature>
<evidence type="ECO:0000313" key="3">
    <source>
        <dbReference type="Proteomes" id="UP000297396"/>
    </source>
</evidence>
<evidence type="ECO:0000313" key="2">
    <source>
        <dbReference type="EMBL" id="TFV08593.1"/>
    </source>
</evidence>
<proteinExistence type="predicted"/>
<feature type="region of interest" description="Disordered" evidence="1">
    <location>
        <begin position="257"/>
        <end position="287"/>
    </location>
</feature>
<reference evidence="2 3" key="1">
    <citation type="submission" date="2019-03" db="EMBL/GenBank/DDBJ databases">
        <title>Diversity of the mouse oral microbiome.</title>
        <authorList>
            <person name="Joseph S."/>
            <person name="Aduse-Opoku J."/>
            <person name="Curtis M."/>
            <person name="Wade W."/>
            <person name="Hashim A."/>
        </authorList>
    </citation>
    <scope>NUCLEOTIDE SEQUENCE [LARGE SCALE GENOMIC DNA]</scope>
    <source>
        <strain evidence="2 3">WT12</strain>
    </source>
</reference>
<sequence length="315" mass="35140">MEEITNSTDPHNPYLPAYLRKRLATAKEDTQPSEAEPAVENSQGEVDKDETQTEPTEPSQTGSSEPAKKEEGNEWKGRLRKEQEHHRQTNDRLLAEVEARQRAEAELAELKAKQTASQTAPSKPAPLPTATAEQWSDNELEELSSFIGGELGNKLARYLKGQPQSMPDVNKVVAEKFEQHQAQNAAQLKTQQWQQAVQEQLPDIHGLLQDAQFTDWAYGKEVDYLGNNAMTLISQAGQAQNVALVPKIRALLDEFNQSKQPPQQTTTAPPNKGAAVKTSGAKPKMTAKDIRHKEMLKRQGKTDEMIAFLQKFDHS</sequence>
<dbReference type="Proteomes" id="UP000297396">
    <property type="component" value="Unassembled WGS sequence"/>
</dbReference>
<comment type="caution">
    <text evidence="2">The sequence shown here is derived from an EMBL/GenBank/DDBJ whole genome shotgun (WGS) entry which is preliminary data.</text>
</comment>
<dbReference type="OrthoDB" id="10013258at2"/>
<evidence type="ECO:0008006" key="4">
    <source>
        <dbReference type="Google" id="ProtNLM"/>
    </source>
</evidence>
<feature type="region of interest" description="Disordered" evidence="1">
    <location>
        <begin position="1"/>
        <end position="133"/>
    </location>
</feature>
<gene>
    <name evidence="2" type="ORF">E4T80_09900</name>
</gene>
<dbReference type="RefSeq" id="WP_135057968.1">
    <property type="nucleotide sequence ID" value="NZ_JADGLC010000023.1"/>
</dbReference>